<proteinExistence type="predicted"/>
<evidence type="ECO:0000256" key="5">
    <source>
        <dbReference type="ARBA" id="ARBA00022695"/>
    </source>
</evidence>
<dbReference type="SUPFAM" id="SSF64484">
    <property type="entry name" value="beta and beta-prime subunits of DNA dependent RNA-polymerase"/>
    <property type="match status" value="1"/>
</dbReference>
<dbReference type="PANTHER" id="PTHR19376">
    <property type="entry name" value="DNA-DIRECTED RNA POLYMERASE"/>
    <property type="match status" value="1"/>
</dbReference>
<dbReference type="GO" id="GO:0000428">
    <property type="term" value="C:DNA-directed RNA polymerase complex"/>
    <property type="evidence" value="ECO:0007669"/>
    <property type="project" value="UniProtKB-KW"/>
</dbReference>
<dbReference type="InterPro" id="IPR042102">
    <property type="entry name" value="RNA_pol_Rpb1_3_sf"/>
</dbReference>
<feature type="domain" description="RNA polymerase Rpb1" evidence="9">
    <location>
        <begin position="1737"/>
        <end position="1788"/>
    </location>
</feature>
<dbReference type="InterPro" id="IPR038120">
    <property type="entry name" value="Rpb1_funnel_sf"/>
</dbReference>
<keyword evidence="11" id="KW-0150">Chloroplast</keyword>
<dbReference type="EC" id="2.7.7.6" evidence="1"/>
<evidence type="ECO:0000256" key="6">
    <source>
        <dbReference type="ARBA" id="ARBA00022723"/>
    </source>
</evidence>
<dbReference type="Gene3D" id="1.10.274.100">
    <property type="entry name" value="RNA polymerase Rpb1, domain 3"/>
    <property type="match status" value="1"/>
</dbReference>
<name>A0A2P0QHJ6_9CHLO</name>
<dbReference type="InterPro" id="IPR007083">
    <property type="entry name" value="RNA_pol_Rpb1_4"/>
</dbReference>
<dbReference type="InterPro" id="IPR007081">
    <property type="entry name" value="RNA_pol_Rpb1_5"/>
</dbReference>
<dbReference type="RefSeq" id="YP_009472600.1">
    <property type="nucleotide sequence ID" value="NC_037365.1"/>
</dbReference>
<organism evidence="11">
    <name type="scientific">Rhipilia penicilloides</name>
    <dbReference type="NCBI Taxonomy" id="1979422"/>
    <lineage>
        <taxon>Eukaryota</taxon>
        <taxon>Viridiplantae</taxon>
        <taxon>Chlorophyta</taxon>
        <taxon>core chlorophytes</taxon>
        <taxon>Ulvophyceae</taxon>
        <taxon>TCBD clade</taxon>
        <taxon>Bryopsidales</taxon>
        <taxon>Halimedineae</taxon>
        <taxon>Halimedaceae</taxon>
        <taxon>Rhipileae</taxon>
        <taxon>Rhipilia</taxon>
    </lineage>
</organism>
<dbReference type="GO" id="GO:0003677">
    <property type="term" value="F:DNA binding"/>
    <property type="evidence" value="ECO:0007669"/>
    <property type="project" value="InterPro"/>
</dbReference>
<geneLocation type="chloroplast" evidence="11"/>
<keyword evidence="6" id="KW-0479">Metal-binding</keyword>
<dbReference type="Gene3D" id="1.10.132.30">
    <property type="match status" value="1"/>
</dbReference>
<keyword evidence="5" id="KW-0548">Nucleotidyltransferase</keyword>
<dbReference type="EMBL" id="KY819065">
    <property type="protein sequence ID" value="ARO74241.1"/>
    <property type="molecule type" value="Genomic_DNA"/>
</dbReference>
<dbReference type="GO" id="GO:0003899">
    <property type="term" value="F:DNA-directed RNA polymerase activity"/>
    <property type="evidence" value="ECO:0007669"/>
    <property type="project" value="UniProtKB-EC"/>
</dbReference>
<feature type="domain" description="RNA polymerase Rpb1" evidence="10">
    <location>
        <begin position="93"/>
        <end position="170"/>
    </location>
</feature>
<protein>
    <recommendedName>
        <fullName evidence="1">DNA-directed RNA polymerase</fullName>
        <ecNumber evidence="1">2.7.7.6</ecNumber>
    </recommendedName>
</protein>
<keyword evidence="2" id="KW-0240">DNA-directed RNA polymerase</keyword>
<accession>A0A2P0QHJ6</accession>
<dbReference type="Pfam" id="PF05000">
    <property type="entry name" value="RNA_pol_Rpb1_4"/>
    <property type="match status" value="1"/>
</dbReference>
<evidence type="ECO:0000256" key="7">
    <source>
        <dbReference type="ARBA" id="ARBA00022833"/>
    </source>
</evidence>
<evidence type="ECO:0000256" key="2">
    <source>
        <dbReference type="ARBA" id="ARBA00022478"/>
    </source>
</evidence>
<reference evidence="11" key="1">
    <citation type="submission" date="2017-03" db="EMBL/GenBank/DDBJ databases">
        <title>Chloroplast genome evolution in siphonous green algae.</title>
        <authorList>
            <person name="Cremen M.C."/>
            <person name="Marcelino V.R."/>
            <person name="Verbruggen H."/>
        </authorList>
    </citation>
    <scope>NUCLEOTIDE SEQUENCE</scope>
</reference>
<sequence length="1880" mass="218053">MRLTKTVFFDRCFDKRRFQSFLHWFFKTSPRGHERLLTFLEKLKFVGFHSATEAGFSISIEDLKIPPSKSSILQSAEKSVFEADFQWMTGSLTTIEHYQRILEIWHRTSEKLKYQVLQSFQSSDLLNPIYLMAFSGARGNISQIRQLVGMRGLMADPQGQIIDFPIRSNFREGLTLTEYLISCSGARKGIVDTALRTAASGYLTRRLVDVAHHVVISQMDCQFSRGAALFTSSNQPMGILIESLYDQHKKILPLKQRLIGRVLAENIRVAQSDRLLASKNQEISPTLSHQISAFREKVCVRSPLTCRSSKFICQLCYGWNLAEGQLVSVGEAVGVLAAQSIGEPGTQLTMRTFHTGGVFTGRLLDQTYAPFSGQIYYPSFCYGFLIRTFQGHIAYLSKNSGIFHLKVASSNRQQHLEKMYWQCQKIVSSHFSAMSDPSFSRKHKFERQFGFQKTTLLYARQGEWVKKTQLLAEIPFLETDDSAENEQEILASLSGEMHFENLIFLEKTMNEQMVKNVVQVLGELWILSGQPFQFLNYLGPLRGLRRTDRPSFFQQNAFFKKLDLVNHQVAFFQVHLNPSSTKLRPFLDSSSVFPTPSSLHFEYSKNKDFVLCFLFFKNIGYLQIAYRSLSPCLPKKCLQILNGYASSTRWKNWTKRTSFRYPNYLSDTHFQTWKMGFQRKYSSFRFQLFQICLKSTSFSRRHSLPFFPPHFQTTLGEFPKCLFLQNFYWQKNSCIVDLTRQGHRKLCILYQDRKTPFCFDPPERRVGRGRFASLLSSKTYLSDTNTFFDRLRPLAAFRPTVPFVITLGKPRPYKAKHVFFSMPKNKSRSYLSLLFLNQLKLTHHQPHHWHRQNLQRQPRIVHWKNLSPHKYLFFINYFQPLWTKALVSERNNALSSMERPESGLPSSVFQQKQLIKMGFFSWIRVFFCQPKSRTHQGCKIFVRSAALGPRTNCGQSLALSQQRAGPNRSFFQFLLSLQILFYTNLLKKYQQNSFFTHEAKKAHLSDVLQIPILFCPSPETFYSVFFLQGFFQKKLDKREGRSLGGPAFTLPRDSFYHHAFHFPEQFFRKQLNVFQFANFSHAFTNNFWEFFGDRENVFTTMAVSRPTIPSSYFKTFVEKKSRSYQCTLSTLGSERSLWPPLQRLSRKKKKGKRPSQSIFFLEKILPSSLTEGSRLLENAFVQNPNWPFGSAKLPKWRLENCFQLYAGIVHHCGLITNFARRFSHKSPKKPLYNRLFLTKQTQLSTKLKPTHSRDFQNFSIEYMAKKSSPVNGHFPSRSATYRFPKFEKGSIQNRHTYTLRSCPSLFLSRRFQEACIVGRKYVLKKMYLNLPSFSYVCTCRKDNFSISKIKFLEKLTKKPLQPNFQIFTHLKTCFQKGRSPGLPPISFRNQHLSIQNLETQFHYSYGFYTLSFSKKHVQLCLPHLSAFHKGRASFRNLQYVSNAVRGPFSPFDSILEKTPSLTLHFFQIHALGPPSGLPSVNRGPQSSPLHIFQKEWHPRCLERPVVLRFYLPFPDGEMVHDHPLFIQIGDLFSNPCPTTAWRPTKNVHFPPKIRSLRPMVLPKCLNNLNNWQFLSLKFRFYQDRTRFVFLEGRGTAASRLNKFQNRNMTVFSLGALIKAGYHVEPRRGPLSMVNSGQFLAQTRQNLLFRKATLHLLNDQSILHAQHGEILSKHQRICSVFYHQSKTGDIVQGIPKIEEIFEARKKSKYSLHQFLSKERLGHLSDTPTIFQISTRPILYYLQNLQKSVINNIQRIYCGQGVHIADKHIEIIIRQMTANVLILEPGQTGLLYGEIVAFQWILKMHSTVLFHQVVYEPLFLGITKTCLETSSFLSAASFQETTRILSRAALQNQIDFLRGLKQNVLLGNLVPLGTGCFRPLCT</sequence>
<evidence type="ECO:0000256" key="1">
    <source>
        <dbReference type="ARBA" id="ARBA00012418"/>
    </source>
</evidence>
<dbReference type="Gene3D" id="1.10.1790.20">
    <property type="match status" value="1"/>
</dbReference>
<evidence type="ECO:0000256" key="3">
    <source>
        <dbReference type="ARBA" id="ARBA00022640"/>
    </source>
</evidence>
<evidence type="ECO:0000313" key="11">
    <source>
        <dbReference type="EMBL" id="ARO74241.1"/>
    </source>
</evidence>
<gene>
    <name evidence="11" type="primary">rpoC2</name>
</gene>
<dbReference type="InterPro" id="IPR045867">
    <property type="entry name" value="DNA-dir_RpoC_beta_prime"/>
</dbReference>
<keyword evidence="8" id="KW-0804">Transcription</keyword>
<dbReference type="PANTHER" id="PTHR19376:SF68">
    <property type="entry name" value="DNA-DIRECTED RNA POLYMERASE SUBUNIT BETA"/>
    <property type="match status" value="1"/>
</dbReference>
<evidence type="ECO:0000259" key="9">
    <source>
        <dbReference type="Pfam" id="PF04998"/>
    </source>
</evidence>
<evidence type="ECO:0000256" key="8">
    <source>
        <dbReference type="ARBA" id="ARBA00023163"/>
    </source>
</evidence>
<dbReference type="GeneID" id="37277695"/>
<keyword evidence="4" id="KW-0808">Transferase</keyword>
<dbReference type="GO" id="GO:0006351">
    <property type="term" value="P:DNA-templated transcription"/>
    <property type="evidence" value="ECO:0007669"/>
    <property type="project" value="InterPro"/>
</dbReference>
<dbReference type="CDD" id="cd02655">
    <property type="entry name" value="RNAP_beta'_C"/>
    <property type="match status" value="1"/>
</dbReference>
<evidence type="ECO:0000256" key="4">
    <source>
        <dbReference type="ARBA" id="ARBA00022679"/>
    </source>
</evidence>
<feature type="domain" description="RNA polymerase Rpb1" evidence="9">
    <location>
        <begin position="173"/>
        <end position="362"/>
    </location>
</feature>
<keyword evidence="7" id="KW-0862">Zinc</keyword>
<evidence type="ECO:0000259" key="10">
    <source>
        <dbReference type="Pfam" id="PF05000"/>
    </source>
</evidence>
<dbReference type="Pfam" id="PF04998">
    <property type="entry name" value="RNA_pol_Rpb1_5"/>
    <property type="match status" value="2"/>
</dbReference>
<dbReference type="Gene3D" id="1.10.150.390">
    <property type="match status" value="1"/>
</dbReference>
<dbReference type="GO" id="GO:0046872">
    <property type="term" value="F:metal ion binding"/>
    <property type="evidence" value="ECO:0007669"/>
    <property type="project" value="UniProtKB-KW"/>
</dbReference>
<keyword evidence="3 11" id="KW-0934">Plastid</keyword>